<sequence>MFVSKSASANGDSTGCQNKGSNYHSWSCTMTVALRSKHKLHFINGSLHPPSYEDYDSIAWDR</sequence>
<name>A0A392MJZ7_9FABA</name>
<feature type="domain" description="Retrotransposon Copia-like N-terminal" evidence="2">
    <location>
        <begin position="17"/>
        <end position="50"/>
    </location>
</feature>
<organism evidence="3 4">
    <name type="scientific">Trifolium medium</name>
    <dbReference type="NCBI Taxonomy" id="97028"/>
    <lineage>
        <taxon>Eukaryota</taxon>
        <taxon>Viridiplantae</taxon>
        <taxon>Streptophyta</taxon>
        <taxon>Embryophyta</taxon>
        <taxon>Tracheophyta</taxon>
        <taxon>Spermatophyta</taxon>
        <taxon>Magnoliopsida</taxon>
        <taxon>eudicotyledons</taxon>
        <taxon>Gunneridae</taxon>
        <taxon>Pentapetalae</taxon>
        <taxon>rosids</taxon>
        <taxon>fabids</taxon>
        <taxon>Fabales</taxon>
        <taxon>Fabaceae</taxon>
        <taxon>Papilionoideae</taxon>
        <taxon>50 kb inversion clade</taxon>
        <taxon>NPAAA clade</taxon>
        <taxon>Hologalegina</taxon>
        <taxon>IRL clade</taxon>
        <taxon>Trifolieae</taxon>
        <taxon>Trifolium</taxon>
    </lineage>
</organism>
<comment type="caution">
    <text evidence="3">The sequence shown here is derived from an EMBL/GenBank/DDBJ whole genome shotgun (WGS) entry which is preliminary data.</text>
</comment>
<evidence type="ECO:0000313" key="4">
    <source>
        <dbReference type="Proteomes" id="UP000265520"/>
    </source>
</evidence>
<evidence type="ECO:0000259" key="2">
    <source>
        <dbReference type="Pfam" id="PF14244"/>
    </source>
</evidence>
<dbReference type="InterPro" id="IPR029472">
    <property type="entry name" value="Copia-like_N"/>
</dbReference>
<reference evidence="3 4" key="1">
    <citation type="journal article" date="2018" name="Front. Plant Sci.">
        <title>Red Clover (Trifolium pratense) and Zigzag Clover (T. medium) - A Picture of Genomic Similarities and Differences.</title>
        <authorList>
            <person name="Dluhosova J."/>
            <person name="Istvanek J."/>
            <person name="Nedelnik J."/>
            <person name="Repkova J."/>
        </authorList>
    </citation>
    <scope>NUCLEOTIDE SEQUENCE [LARGE SCALE GENOMIC DNA]</scope>
    <source>
        <strain evidence="4">cv. 10/8</strain>
        <tissue evidence="3">Leaf</tissue>
    </source>
</reference>
<keyword evidence="4" id="KW-1185">Reference proteome</keyword>
<accession>A0A392MJZ7</accession>
<gene>
    <name evidence="3" type="ORF">A2U01_0007432</name>
</gene>
<feature type="region of interest" description="Disordered" evidence="1">
    <location>
        <begin position="1"/>
        <end position="23"/>
    </location>
</feature>
<dbReference type="AlphaFoldDB" id="A0A392MJZ7"/>
<dbReference type="Pfam" id="PF14244">
    <property type="entry name" value="Retrotran_gag_3"/>
    <property type="match status" value="1"/>
</dbReference>
<dbReference type="EMBL" id="LXQA010010549">
    <property type="protein sequence ID" value="MCH86574.1"/>
    <property type="molecule type" value="Genomic_DNA"/>
</dbReference>
<protein>
    <submittedName>
        <fullName evidence="3">Flavonol sulfotransferase-like protein</fullName>
    </submittedName>
</protein>
<dbReference type="Proteomes" id="UP000265520">
    <property type="component" value="Unassembled WGS sequence"/>
</dbReference>
<dbReference type="GO" id="GO:0016740">
    <property type="term" value="F:transferase activity"/>
    <property type="evidence" value="ECO:0007669"/>
    <property type="project" value="UniProtKB-KW"/>
</dbReference>
<keyword evidence="3" id="KW-0808">Transferase</keyword>
<proteinExistence type="predicted"/>
<evidence type="ECO:0000313" key="3">
    <source>
        <dbReference type="EMBL" id="MCH86574.1"/>
    </source>
</evidence>
<evidence type="ECO:0000256" key="1">
    <source>
        <dbReference type="SAM" id="MobiDB-lite"/>
    </source>
</evidence>